<organism evidence="2">
    <name type="scientific">Phenylobacterium glaciei</name>
    <dbReference type="NCBI Taxonomy" id="2803784"/>
    <lineage>
        <taxon>Bacteria</taxon>
        <taxon>Pseudomonadati</taxon>
        <taxon>Pseudomonadota</taxon>
        <taxon>Alphaproteobacteria</taxon>
        <taxon>Caulobacterales</taxon>
        <taxon>Caulobacteraceae</taxon>
        <taxon>Phenylobacterium</taxon>
    </lineage>
</organism>
<accession>A0A974P0X2</accession>
<reference evidence="2" key="1">
    <citation type="submission" date="2021-01" db="EMBL/GenBank/DDBJ databases">
        <title>Genome sequence of Phenylobacterium sp. 20VBR1 isolated from a valley glaceir, Ny-Alesund, Svalbard.</title>
        <authorList>
            <person name="Thomas F.A."/>
            <person name="Krishnan K.P."/>
            <person name="Sinha R.K."/>
        </authorList>
    </citation>
    <scope>NUCLEOTIDE SEQUENCE</scope>
    <source>
        <strain evidence="2">20VBR1</strain>
    </source>
</reference>
<name>A0A974P0X2_9CAUL</name>
<feature type="transmembrane region" description="Helical" evidence="1">
    <location>
        <begin position="24"/>
        <end position="46"/>
    </location>
</feature>
<keyword evidence="1" id="KW-0472">Membrane</keyword>
<gene>
    <name evidence="2" type="ORF">JKL49_16340</name>
</gene>
<keyword evidence="1" id="KW-0812">Transmembrane</keyword>
<proteinExistence type="predicted"/>
<protein>
    <recommendedName>
        <fullName evidence="3">ABC transporter permease</fullName>
    </recommendedName>
</protein>
<dbReference type="EMBL" id="CP068570">
    <property type="protein sequence ID" value="QQZ48862.1"/>
    <property type="molecule type" value="Genomic_DNA"/>
</dbReference>
<dbReference type="AlphaFoldDB" id="A0A974P0X2"/>
<keyword evidence="1" id="KW-1133">Transmembrane helix</keyword>
<evidence type="ECO:0000256" key="1">
    <source>
        <dbReference type="SAM" id="Phobius"/>
    </source>
</evidence>
<sequence>MSQVLIHVVNPQSFHWTMETRLPLGLFASLTVALVAAGAGTAVLAGRRALSADAVRAVREDW</sequence>
<evidence type="ECO:0008006" key="3">
    <source>
        <dbReference type="Google" id="ProtNLM"/>
    </source>
</evidence>
<evidence type="ECO:0000313" key="2">
    <source>
        <dbReference type="EMBL" id="QQZ48862.1"/>
    </source>
</evidence>